<evidence type="ECO:0000313" key="2">
    <source>
        <dbReference type="EMBL" id="MBD3941327.1"/>
    </source>
</evidence>
<protein>
    <submittedName>
        <fullName evidence="2">Uncharacterized protein</fullName>
    </submittedName>
</protein>
<feature type="transmembrane region" description="Helical" evidence="1">
    <location>
        <begin position="56"/>
        <end position="77"/>
    </location>
</feature>
<keyword evidence="1" id="KW-0812">Transmembrane</keyword>
<accession>A0ABR8NLL3</accession>
<evidence type="ECO:0000313" key="3">
    <source>
        <dbReference type="Proteomes" id="UP000598426"/>
    </source>
</evidence>
<proteinExistence type="predicted"/>
<keyword evidence="1" id="KW-1133">Transmembrane helix</keyword>
<name>A0ABR8NLL3_9MICO</name>
<keyword evidence="1" id="KW-0472">Membrane</keyword>
<comment type="caution">
    <text evidence="2">The sequence shown here is derived from an EMBL/GenBank/DDBJ whole genome shotgun (WGS) entry which is preliminary data.</text>
</comment>
<gene>
    <name evidence="2" type="ORF">IF188_06390</name>
</gene>
<evidence type="ECO:0000256" key="1">
    <source>
        <dbReference type="SAM" id="Phobius"/>
    </source>
</evidence>
<dbReference type="RefSeq" id="WP_191170952.1">
    <property type="nucleotide sequence ID" value="NZ_JACXZS010000003.1"/>
</dbReference>
<organism evidence="2 3">
    <name type="scientific">Microbacterium helvum</name>
    <dbReference type="NCBI Taxonomy" id="2773713"/>
    <lineage>
        <taxon>Bacteria</taxon>
        <taxon>Bacillati</taxon>
        <taxon>Actinomycetota</taxon>
        <taxon>Actinomycetes</taxon>
        <taxon>Micrococcales</taxon>
        <taxon>Microbacteriaceae</taxon>
        <taxon>Microbacterium</taxon>
    </lineage>
</organism>
<dbReference type="EMBL" id="JACXZS010000003">
    <property type="protein sequence ID" value="MBD3941327.1"/>
    <property type="molecule type" value="Genomic_DNA"/>
</dbReference>
<dbReference type="Proteomes" id="UP000598426">
    <property type="component" value="Unassembled WGS sequence"/>
</dbReference>
<reference evidence="2 3" key="1">
    <citation type="submission" date="2020-09" db="EMBL/GenBank/DDBJ databases">
        <title>Isolation and identification of active actinomycetes.</title>
        <authorList>
            <person name="Li X."/>
        </authorList>
    </citation>
    <scope>NUCLEOTIDE SEQUENCE [LARGE SCALE GENOMIC DNA]</scope>
    <source>
        <strain evidence="2 3">NEAU-LLC</strain>
    </source>
</reference>
<keyword evidence="3" id="KW-1185">Reference proteome</keyword>
<sequence length="341" mass="36298">MNWAEDRVARALQAIDPATTALDEGRSPRSQLVLEDIIHGRRRAEARPARGHSRMLLWRPIAAVFIFAVVVVIAVPLTTASAIALTPPALALSNPSDLTLEKLVDRSVAELSSGRVTEPAREFQSLGWYLDATVTEDGSTAVISPQITRGTWEEDLSGRIVIVAGRPYLATDSPVDGALPDGGVPPGTVLSDMSFVAGEYQPLVAVAPGESVEEMRSFLRGYGLPEKYNAGDIMLAVGGAFGEWTLSDQQHASILRLLADSAGAEVLGTGTDRAGRQVWGVRGRPSQTDGASSQLMLVSADTGRIVGLETILTRAVEEPPLEAGAVISYTMWDTDEGNVDQ</sequence>